<dbReference type="EMBL" id="LS483470">
    <property type="protein sequence ID" value="SQI36192.1"/>
    <property type="molecule type" value="Genomic_DNA"/>
</dbReference>
<dbReference type="InterPro" id="IPR001387">
    <property type="entry name" value="Cro/C1-type_HTH"/>
</dbReference>
<name>A0A2X4UNM0_9GAMM</name>
<dbReference type="KEGG" id="lri:NCTC12151_00646"/>
<evidence type="ECO:0000256" key="1">
    <source>
        <dbReference type="SAM" id="MobiDB-lite"/>
    </source>
</evidence>
<sequence length="148" mass="16712">MKFNTVSDSEIISELCRRIRETRIAMRLSQIELAERAQVGIATIKRVEMGESVTLSTLIGILRGLDRLHQLEGILFDSEVRAFNAQISPDAEKAPVRIRKKAGEDDEAEKSGVLPEETSHMLQGNSSWYTQAAKSNVVWPWFKPDDKK</sequence>
<feature type="region of interest" description="Disordered" evidence="1">
    <location>
        <begin position="94"/>
        <end position="119"/>
    </location>
</feature>
<dbReference type="RefSeq" id="WP_111739270.1">
    <property type="nucleotide sequence ID" value="NZ_LR698987.1"/>
</dbReference>
<proteinExistence type="predicted"/>
<organism evidence="3 4">
    <name type="scientific">Leminorella richardii</name>
    <dbReference type="NCBI Taxonomy" id="158841"/>
    <lineage>
        <taxon>Bacteria</taxon>
        <taxon>Pseudomonadati</taxon>
        <taxon>Pseudomonadota</taxon>
        <taxon>Gammaproteobacteria</taxon>
        <taxon>Enterobacterales</taxon>
        <taxon>Budviciaceae</taxon>
        <taxon>Leminorella</taxon>
    </lineage>
</organism>
<dbReference type="Gene3D" id="1.10.260.40">
    <property type="entry name" value="lambda repressor-like DNA-binding domains"/>
    <property type="match status" value="1"/>
</dbReference>
<dbReference type="GO" id="GO:0003677">
    <property type="term" value="F:DNA binding"/>
    <property type="evidence" value="ECO:0007669"/>
    <property type="project" value="InterPro"/>
</dbReference>
<dbReference type="PROSITE" id="PS50943">
    <property type="entry name" value="HTH_CROC1"/>
    <property type="match status" value="1"/>
</dbReference>
<dbReference type="SUPFAM" id="SSF47413">
    <property type="entry name" value="lambda repressor-like DNA-binding domains"/>
    <property type="match status" value="1"/>
</dbReference>
<dbReference type="SMART" id="SM00530">
    <property type="entry name" value="HTH_XRE"/>
    <property type="match status" value="1"/>
</dbReference>
<evidence type="ECO:0000259" key="2">
    <source>
        <dbReference type="PROSITE" id="PS50943"/>
    </source>
</evidence>
<gene>
    <name evidence="3" type="ORF">NCTC12151_00646</name>
</gene>
<dbReference type="Proteomes" id="UP000249005">
    <property type="component" value="Chromosome 1"/>
</dbReference>
<accession>A0A2X4UNM0</accession>
<keyword evidence="4" id="KW-1185">Reference proteome</keyword>
<feature type="domain" description="HTH cro/C1-type" evidence="2">
    <location>
        <begin position="19"/>
        <end position="71"/>
    </location>
</feature>
<evidence type="ECO:0000313" key="4">
    <source>
        <dbReference type="Proteomes" id="UP000249005"/>
    </source>
</evidence>
<dbReference type="AlphaFoldDB" id="A0A2X4UNM0"/>
<dbReference type="InterPro" id="IPR010982">
    <property type="entry name" value="Lambda_DNA-bd_dom_sf"/>
</dbReference>
<dbReference type="Pfam" id="PF01381">
    <property type="entry name" value="HTH_3"/>
    <property type="match status" value="1"/>
</dbReference>
<evidence type="ECO:0000313" key="3">
    <source>
        <dbReference type="EMBL" id="SQI36192.1"/>
    </source>
</evidence>
<reference evidence="3 4" key="1">
    <citation type="submission" date="2018-06" db="EMBL/GenBank/DDBJ databases">
        <authorList>
            <consortium name="Pathogen Informatics"/>
            <person name="Doyle S."/>
        </authorList>
    </citation>
    <scope>NUCLEOTIDE SEQUENCE [LARGE SCALE GENOMIC DNA]</scope>
    <source>
        <strain evidence="3 4">NCTC12151</strain>
    </source>
</reference>
<protein>
    <submittedName>
        <fullName evidence="3">Transcriptional regulator, y4mF family</fullName>
    </submittedName>
</protein>
<dbReference type="CDD" id="cd00093">
    <property type="entry name" value="HTH_XRE"/>
    <property type="match status" value="1"/>
</dbReference>
<dbReference type="OrthoDB" id="7061213at2"/>